<dbReference type="Proteomes" id="UP001258017">
    <property type="component" value="Unassembled WGS sequence"/>
</dbReference>
<reference evidence="4" key="2">
    <citation type="journal article" date="2023" name="Commun. Biol.">
        <title>Intrasexual cuticular hydrocarbon dimorphism in a wasp sheds light on hydrocarbon biosynthesis genes in Hymenoptera.</title>
        <authorList>
            <person name="Moris V.C."/>
            <person name="Podsiadlowski L."/>
            <person name="Martin S."/>
            <person name="Oeyen J.P."/>
            <person name="Donath A."/>
            <person name="Petersen M."/>
            <person name="Wilbrandt J."/>
            <person name="Misof B."/>
            <person name="Liedtke D."/>
            <person name="Thamm M."/>
            <person name="Scheiner R."/>
            <person name="Schmitt T."/>
            <person name="Niehuis O."/>
        </authorList>
    </citation>
    <scope>NUCLEOTIDE SEQUENCE</scope>
    <source>
        <strain evidence="4">GBR_01_08_01A</strain>
    </source>
</reference>
<sequence>MSKQLAAHNSACNDMYLEYQECEKQYPIGKYFGYCDAVHKTLTNCIKEQRTIQQKRSFEAYKARLERRYSEHSTKKET</sequence>
<dbReference type="InterPro" id="IPR013892">
    <property type="entry name" value="Cyt_c_biogenesis_Cmc1-like"/>
</dbReference>
<keyword evidence="3" id="KW-0496">Mitochondrion</keyword>
<keyword evidence="5" id="KW-1185">Reference proteome</keyword>
<gene>
    <name evidence="4" type="ORF">KPH14_004962</name>
</gene>
<dbReference type="Pfam" id="PF08583">
    <property type="entry name" value="Cmc1"/>
    <property type="match status" value="1"/>
</dbReference>
<proteinExistence type="inferred from homology"/>
<dbReference type="GO" id="GO:0005739">
    <property type="term" value="C:mitochondrion"/>
    <property type="evidence" value="ECO:0007669"/>
    <property type="project" value="UniProtKB-SubCell"/>
</dbReference>
<reference evidence="4" key="1">
    <citation type="submission" date="2021-08" db="EMBL/GenBank/DDBJ databases">
        <authorList>
            <person name="Misof B."/>
            <person name="Oliver O."/>
            <person name="Podsiadlowski L."/>
            <person name="Donath A."/>
            <person name="Peters R."/>
            <person name="Mayer C."/>
            <person name="Rust J."/>
            <person name="Gunkel S."/>
            <person name="Lesny P."/>
            <person name="Martin S."/>
            <person name="Oeyen J.P."/>
            <person name="Petersen M."/>
            <person name="Panagiotis P."/>
            <person name="Wilbrandt J."/>
            <person name="Tanja T."/>
        </authorList>
    </citation>
    <scope>NUCLEOTIDE SEQUENCE</scope>
    <source>
        <strain evidence="4">GBR_01_08_01A</strain>
        <tissue evidence="4">Thorax + abdomen</tissue>
    </source>
</reference>
<organism evidence="4 5">
    <name type="scientific">Odynerus spinipes</name>
    <dbReference type="NCBI Taxonomy" id="1348599"/>
    <lineage>
        <taxon>Eukaryota</taxon>
        <taxon>Metazoa</taxon>
        <taxon>Ecdysozoa</taxon>
        <taxon>Arthropoda</taxon>
        <taxon>Hexapoda</taxon>
        <taxon>Insecta</taxon>
        <taxon>Pterygota</taxon>
        <taxon>Neoptera</taxon>
        <taxon>Endopterygota</taxon>
        <taxon>Hymenoptera</taxon>
        <taxon>Apocrita</taxon>
        <taxon>Aculeata</taxon>
        <taxon>Vespoidea</taxon>
        <taxon>Vespidae</taxon>
        <taxon>Eumeninae</taxon>
        <taxon>Odynerus</taxon>
    </lineage>
</organism>
<dbReference type="EMBL" id="JAIFRP010000031">
    <property type="protein sequence ID" value="KAK2582688.1"/>
    <property type="molecule type" value="Genomic_DNA"/>
</dbReference>
<keyword evidence="2" id="KW-1015">Disulfide bond</keyword>
<comment type="similarity">
    <text evidence="1 3">Belongs to the CMC family.</text>
</comment>
<evidence type="ECO:0000256" key="3">
    <source>
        <dbReference type="RuleBase" id="RU364104"/>
    </source>
</evidence>
<comment type="caution">
    <text evidence="4">The sequence shown here is derived from an EMBL/GenBank/DDBJ whole genome shotgun (WGS) entry which is preliminary data.</text>
</comment>
<evidence type="ECO:0000313" key="5">
    <source>
        <dbReference type="Proteomes" id="UP001258017"/>
    </source>
</evidence>
<dbReference type="AlphaFoldDB" id="A0AAD9RN74"/>
<name>A0AAD9RN74_9HYME</name>
<evidence type="ECO:0000256" key="1">
    <source>
        <dbReference type="ARBA" id="ARBA00007347"/>
    </source>
</evidence>
<protein>
    <recommendedName>
        <fullName evidence="3">COX assembly mitochondrial protein</fullName>
    </recommendedName>
</protein>
<evidence type="ECO:0000256" key="2">
    <source>
        <dbReference type="ARBA" id="ARBA00023157"/>
    </source>
</evidence>
<evidence type="ECO:0000313" key="4">
    <source>
        <dbReference type="EMBL" id="KAK2582688.1"/>
    </source>
</evidence>
<accession>A0AAD9RN74</accession>
<comment type="subcellular location">
    <subcellularLocation>
        <location evidence="3">Mitochondrion</location>
    </subcellularLocation>
</comment>